<feature type="domain" description="Heterokaryon incompatibility" evidence="1">
    <location>
        <begin position="250"/>
        <end position="409"/>
    </location>
</feature>
<dbReference type="Pfam" id="PF06985">
    <property type="entry name" value="HET"/>
    <property type="match status" value="1"/>
</dbReference>
<dbReference type="InterPro" id="IPR010730">
    <property type="entry name" value="HET"/>
</dbReference>
<organism evidence="2 3">
    <name type="scientific">Coleophoma cylindrospora</name>
    <dbReference type="NCBI Taxonomy" id="1849047"/>
    <lineage>
        <taxon>Eukaryota</taxon>
        <taxon>Fungi</taxon>
        <taxon>Dikarya</taxon>
        <taxon>Ascomycota</taxon>
        <taxon>Pezizomycotina</taxon>
        <taxon>Leotiomycetes</taxon>
        <taxon>Helotiales</taxon>
        <taxon>Dermateaceae</taxon>
        <taxon>Coleophoma</taxon>
    </lineage>
</organism>
<name>A0A3D8RAN6_9HELO</name>
<evidence type="ECO:0000259" key="1">
    <source>
        <dbReference type="Pfam" id="PF06985"/>
    </source>
</evidence>
<protein>
    <recommendedName>
        <fullName evidence="1">Heterokaryon incompatibility domain-containing protein</fullName>
    </recommendedName>
</protein>
<dbReference type="PANTHER" id="PTHR33112">
    <property type="entry name" value="DOMAIN PROTEIN, PUTATIVE-RELATED"/>
    <property type="match status" value="1"/>
</dbReference>
<proteinExistence type="predicted"/>
<dbReference type="Proteomes" id="UP000256645">
    <property type="component" value="Unassembled WGS sequence"/>
</dbReference>
<dbReference type="OrthoDB" id="3540829at2759"/>
<dbReference type="PANTHER" id="PTHR33112:SF16">
    <property type="entry name" value="HETEROKARYON INCOMPATIBILITY DOMAIN-CONTAINING PROTEIN"/>
    <property type="match status" value="1"/>
</dbReference>
<evidence type="ECO:0000313" key="3">
    <source>
        <dbReference type="Proteomes" id="UP000256645"/>
    </source>
</evidence>
<dbReference type="AlphaFoldDB" id="A0A3D8RAN6"/>
<dbReference type="EMBL" id="PDLM01000008">
    <property type="protein sequence ID" value="RDW71036.1"/>
    <property type="molecule type" value="Genomic_DNA"/>
</dbReference>
<evidence type="ECO:0000313" key="2">
    <source>
        <dbReference type="EMBL" id="RDW71036.1"/>
    </source>
</evidence>
<comment type="caution">
    <text evidence="2">The sequence shown here is derived from an EMBL/GenBank/DDBJ whole genome shotgun (WGS) entry which is preliminary data.</text>
</comment>
<keyword evidence="3" id="KW-1185">Reference proteome</keyword>
<accession>A0A3D8RAN6</accession>
<dbReference type="STRING" id="1849047.A0A3D8RAN6"/>
<reference evidence="2 3" key="1">
    <citation type="journal article" date="2018" name="IMA Fungus">
        <title>IMA Genome-F 9: Draft genome sequence of Annulohypoxylon stygium, Aspergillus mulundensis, Berkeleyomyces basicola (syn. Thielaviopsis basicola), Ceratocystis smalleyi, two Cercospora beticola strains, Coleophoma cylindrospora, Fusarium fracticaudum, Phialophora cf. hyalina, and Morchella septimelata.</title>
        <authorList>
            <person name="Wingfield B.D."/>
            <person name="Bills G.F."/>
            <person name="Dong Y."/>
            <person name="Huang W."/>
            <person name="Nel W.J."/>
            <person name="Swalarsk-Parry B.S."/>
            <person name="Vaghefi N."/>
            <person name="Wilken P.M."/>
            <person name="An Z."/>
            <person name="de Beer Z.W."/>
            <person name="De Vos L."/>
            <person name="Chen L."/>
            <person name="Duong T.A."/>
            <person name="Gao Y."/>
            <person name="Hammerbacher A."/>
            <person name="Kikkert J.R."/>
            <person name="Li Y."/>
            <person name="Li H."/>
            <person name="Li K."/>
            <person name="Li Q."/>
            <person name="Liu X."/>
            <person name="Ma X."/>
            <person name="Naidoo K."/>
            <person name="Pethybridge S.J."/>
            <person name="Sun J."/>
            <person name="Steenkamp E.T."/>
            <person name="van der Nest M.A."/>
            <person name="van Wyk S."/>
            <person name="Wingfield M.J."/>
            <person name="Xiong C."/>
            <person name="Yue Q."/>
            <person name="Zhang X."/>
        </authorList>
    </citation>
    <scope>NUCLEOTIDE SEQUENCE [LARGE SCALE GENOMIC DNA]</scope>
    <source>
        <strain evidence="2 3">BP6252</strain>
    </source>
</reference>
<sequence length="783" mass="88447">MILAPMTTLTPSGPFLDGASMLRDTVGCATKLCKRCENVPFDDGKYGGFLHQSGTESEYLKLDDDDKRRELDVDFELVDFWPDLELLSISAKTCGFCALLRSELQKSKVHIDVKSGWISVKLTYHWRDRHGDPPPRSNYSLLGLDAHIFLKMDHSREPELLLSRIDAVDGPCQRWLRLYTTPPIGYLCEENISKVTALLKDSETTQRPTFFPTRVLDLGCQSKEDDAPPKNMRLVLKEDALEKVKECPPYVTLSYCWGPTEQASTQATTTNNNISERMETISIKTVSKVIQDAIAVCRVFKIRYLWVDALCIIQGDVQDWERESSIMGITFENAYFTIAAASSKSCNDSFLSKSLPVLELPYVSSINPEANGTYRAVAGNYDSESYYYSSAEFADILGPWFFRSWVHQERYMSRRLLIFGQNMVHAEFKKPSHVFYRMADQDLDYESWRDLVGQYSSSQITLIKDRLPAISGLARLYAEALGDQYLAGMWRNDLHVSLFWDFYAETESLNELVESFDAPGLYLAPSWSWIQPNTNIEFAMPRFFLDNWSNRQPQCDIIEAECVTVGLNAFGEVSSGYIVISAKTSALEFEWATASIFSSGGTCYTPRADFKFDWESNSETFCPEGYLLVLLGSCLDDKVEPCSCGNRFGASEFEGLLVDNDEARHQICDDGTTFVKADVNLHHPLDSVEVSENSFNEEQVRSDGSIWSDAGEDDASESIGEQLCHKCSVAPENQCAYGLILYHAKKAGEFYRVGLFNSRPVGHAPHGGLKFCEEWEMRTITII</sequence>
<gene>
    <name evidence="2" type="ORF">BP6252_07599</name>
</gene>